<sequence length="157" mass="17034">MNLYINGLSDYAFLSKKNEYCDFGGSGDNESPSLSWENAPQETKSFAITVYDPDAPTGSGFWHWIAYNIPSDKHSLPAGAGTLFSSAIKQASSDFGTPGYGGCCPPKGDIPHRYIFTLHALSCNDLGVSPDLPNAVIRFLINMNTISKASVITLYKR</sequence>
<dbReference type="Gene3D" id="3.90.280.10">
    <property type="entry name" value="PEBP-like"/>
    <property type="match status" value="1"/>
</dbReference>
<organism evidence="1 2">
    <name type="scientific">Tenebrionibacter intestinalis</name>
    <dbReference type="NCBI Taxonomy" id="2799638"/>
    <lineage>
        <taxon>Bacteria</taxon>
        <taxon>Pseudomonadati</taxon>
        <taxon>Pseudomonadota</taxon>
        <taxon>Gammaproteobacteria</taxon>
        <taxon>Enterobacterales</taxon>
        <taxon>Enterobacteriaceae</taxon>
        <taxon>Tenebrionibacter/Tenebrionicola group</taxon>
        <taxon>Tenebrionibacter</taxon>
    </lineage>
</organism>
<dbReference type="NCBIfam" id="TIGR00481">
    <property type="entry name" value="YbhB/YbcL family Raf kinase inhibitor-like protein"/>
    <property type="match status" value="1"/>
</dbReference>
<dbReference type="SUPFAM" id="SSF49777">
    <property type="entry name" value="PEBP-like"/>
    <property type="match status" value="1"/>
</dbReference>
<dbReference type="InterPro" id="IPR005247">
    <property type="entry name" value="YbhB_YbcL/LppC-like"/>
</dbReference>
<dbReference type="RefSeq" id="WP_238714876.1">
    <property type="nucleotide sequence ID" value="NZ_JAEPBH010000047.1"/>
</dbReference>
<proteinExistence type="predicted"/>
<evidence type="ECO:0000313" key="2">
    <source>
        <dbReference type="Proteomes" id="UP000659047"/>
    </source>
</evidence>
<name>A0A8K0XXJ7_9ENTR</name>
<dbReference type="InterPro" id="IPR008914">
    <property type="entry name" value="PEBP"/>
</dbReference>
<accession>A0A8K0XXJ7</accession>
<protein>
    <submittedName>
        <fullName evidence="1">YbhB/YbcL family Raf kinase inhibitor-like protein</fullName>
    </submittedName>
</protein>
<dbReference type="PANTHER" id="PTHR30289">
    <property type="entry name" value="UNCHARACTERIZED PROTEIN YBCL-RELATED"/>
    <property type="match status" value="1"/>
</dbReference>
<dbReference type="Pfam" id="PF01161">
    <property type="entry name" value="PBP"/>
    <property type="match status" value="1"/>
</dbReference>
<dbReference type="Proteomes" id="UP000659047">
    <property type="component" value="Unassembled WGS sequence"/>
</dbReference>
<gene>
    <name evidence="1" type="ORF">JJB97_15220</name>
</gene>
<dbReference type="PANTHER" id="PTHR30289:SF1">
    <property type="entry name" value="PEBP (PHOSPHATIDYLETHANOLAMINE-BINDING PROTEIN) FAMILY PROTEIN"/>
    <property type="match status" value="1"/>
</dbReference>
<dbReference type="InterPro" id="IPR036610">
    <property type="entry name" value="PEBP-like_sf"/>
</dbReference>
<dbReference type="AlphaFoldDB" id="A0A8K0XXJ7"/>
<dbReference type="CDD" id="cd00865">
    <property type="entry name" value="PEBP_bact_arch"/>
    <property type="match status" value="1"/>
</dbReference>
<reference evidence="1" key="1">
    <citation type="submission" date="2021-01" db="EMBL/GenBank/DDBJ databases">
        <title>Intestinitalea alba gen. nov., sp. nov., a novel genus of the family Enterobacteriaceae, isolated from the gut of the plastic-eating mealworm Tenebrio molitor L.</title>
        <authorList>
            <person name="Yang Y."/>
        </authorList>
    </citation>
    <scope>NUCLEOTIDE SEQUENCE</scope>
    <source>
        <strain evidence="1">BIT-L3</strain>
    </source>
</reference>
<keyword evidence="2" id="KW-1185">Reference proteome</keyword>
<comment type="caution">
    <text evidence="1">The sequence shown here is derived from an EMBL/GenBank/DDBJ whole genome shotgun (WGS) entry which is preliminary data.</text>
</comment>
<dbReference type="EMBL" id="JAEPBH010000047">
    <property type="protein sequence ID" value="MBK4716655.1"/>
    <property type="molecule type" value="Genomic_DNA"/>
</dbReference>
<evidence type="ECO:0000313" key="1">
    <source>
        <dbReference type="EMBL" id="MBK4716655.1"/>
    </source>
</evidence>